<dbReference type="FunFam" id="3.30.60.20:FF:000003">
    <property type="entry name" value="Protein kinase C delta"/>
    <property type="match status" value="1"/>
</dbReference>
<feature type="binding site" evidence="17">
    <location>
        <begin position="403"/>
        <end position="411"/>
    </location>
    <ligand>
        <name>ATP</name>
        <dbReference type="ChEBI" id="CHEBI:30616"/>
    </ligand>
</feature>
<keyword evidence="9" id="KW-0863">Zinc-finger</keyword>
<comment type="catalytic activity">
    <reaction evidence="13 15">
        <text>L-threonyl-[protein] + ATP = O-phospho-L-threonyl-[protein] + ADP + H(+)</text>
        <dbReference type="Rhea" id="RHEA:46608"/>
        <dbReference type="Rhea" id="RHEA-COMP:11060"/>
        <dbReference type="Rhea" id="RHEA-COMP:11605"/>
        <dbReference type="ChEBI" id="CHEBI:15378"/>
        <dbReference type="ChEBI" id="CHEBI:30013"/>
        <dbReference type="ChEBI" id="CHEBI:30616"/>
        <dbReference type="ChEBI" id="CHEBI:61977"/>
        <dbReference type="ChEBI" id="CHEBI:456216"/>
        <dbReference type="EC" id="2.7.11.13"/>
    </reaction>
</comment>
<evidence type="ECO:0000256" key="1">
    <source>
        <dbReference type="ARBA" id="ARBA00005490"/>
    </source>
</evidence>
<keyword evidence="6" id="KW-0479">Metal-binding</keyword>
<dbReference type="PRINTS" id="PR00008">
    <property type="entry name" value="DAGPEDOMAIN"/>
</dbReference>
<keyword evidence="11" id="KW-0862">Zinc</keyword>
<dbReference type="GO" id="GO:0008270">
    <property type="term" value="F:zinc ion binding"/>
    <property type="evidence" value="ECO:0007669"/>
    <property type="project" value="UniProtKB-KW"/>
</dbReference>
<dbReference type="SMART" id="SM00133">
    <property type="entry name" value="S_TK_X"/>
    <property type="match status" value="1"/>
</dbReference>
<keyword evidence="4" id="KW-0597">Phosphoprotein</keyword>
<dbReference type="InterPro" id="IPR011009">
    <property type="entry name" value="Kinase-like_dom_sf"/>
</dbReference>
<evidence type="ECO:0000256" key="10">
    <source>
        <dbReference type="ARBA" id="ARBA00022777"/>
    </source>
</evidence>
<evidence type="ECO:0000313" key="23">
    <source>
        <dbReference type="EMBL" id="CAA73557.1"/>
    </source>
</evidence>
<evidence type="ECO:0000256" key="9">
    <source>
        <dbReference type="ARBA" id="ARBA00022771"/>
    </source>
</evidence>
<dbReference type="SMART" id="SM00239">
    <property type="entry name" value="C2"/>
    <property type="match status" value="1"/>
</dbReference>
<keyword evidence="12 15" id="KW-0067">ATP-binding</keyword>
<dbReference type="InterPro" id="IPR017892">
    <property type="entry name" value="Pkinase_C"/>
</dbReference>
<dbReference type="Gene3D" id="3.30.200.20">
    <property type="entry name" value="Phosphorylase Kinase, domain 1"/>
    <property type="match status" value="1"/>
</dbReference>
<feature type="domain" description="Protein kinase" evidence="20">
    <location>
        <begin position="397"/>
        <end position="654"/>
    </location>
</feature>
<dbReference type="Pfam" id="PF00433">
    <property type="entry name" value="Pkinase_C"/>
    <property type="match status" value="1"/>
</dbReference>
<evidence type="ECO:0000256" key="16">
    <source>
        <dbReference type="PIRSR" id="PIRSR000551-50"/>
    </source>
</evidence>
<keyword evidence="3 15" id="KW-0723">Serine/threonine-protein kinase</keyword>
<comment type="catalytic activity">
    <reaction evidence="14">
        <text>L-seryl-[protein] + ATP = O-phospho-L-seryl-[protein] + ADP + H(+)</text>
        <dbReference type="Rhea" id="RHEA:17989"/>
        <dbReference type="Rhea" id="RHEA-COMP:9863"/>
        <dbReference type="Rhea" id="RHEA-COMP:11604"/>
        <dbReference type="ChEBI" id="CHEBI:15378"/>
        <dbReference type="ChEBI" id="CHEBI:29999"/>
        <dbReference type="ChEBI" id="CHEBI:30616"/>
        <dbReference type="ChEBI" id="CHEBI:83421"/>
        <dbReference type="ChEBI" id="CHEBI:456216"/>
        <dbReference type="EC" id="2.7.11.13"/>
    </reaction>
</comment>
<dbReference type="SUPFAM" id="SSF56112">
    <property type="entry name" value="Protein kinase-like (PK-like)"/>
    <property type="match status" value="1"/>
</dbReference>
<dbReference type="InterPro" id="IPR000008">
    <property type="entry name" value="C2_dom"/>
</dbReference>
<keyword evidence="7" id="KW-0677">Repeat</keyword>
<dbReference type="PANTHER" id="PTHR24351">
    <property type="entry name" value="RIBOSOMAL PROTEIN S6 KINASE"/>
    <property type="match status" value="1"/>
</dbReference>
<evidence type="ECO:0000256" key="8">
    <source>
        <dbReference type="ARBA" id="ARBA00022741"/>
    </source>
</evidence>
<evidence type="ECO:0000256" key="3">
    <source>
        <dbReference type="ARBA" id="ARBA00022527"/>
    </source>
</evidence>
<organism evidence="23">
    <name type="scientific">Sycon raphanus</name>
    <dbReference type="NCBI Taxonomy" id="56443"/>
    <lineage>
        <taxon>Eukaryota</taxon>
        <taxon>Metazoa</taxon>
        <taxon>Porifera</taxon>
        <taxon>Calcarea</taxon>
        <taxon>Calcaronea</taxon>
        <taxon>Leucosolenida</taxon>
        <taxon>Sycettidae</taxon>
        <taxon>Sycon</taxon>
    </lineage>
</organism>
<dbReference type="Pfam" id="PF21494">
    <property type="entry name" value="PKC_C2"/>
    <property type="match status" value="1"/>
</dbReference>
<evidence type="ECO:0000256" key="15">
    <source>
        <dbReference type="PIRNR" id="PIRNR000551"/>
    </source>
</evidence>
<evidence type="ECO:0000259" key="20">
    <source>
        <dbReference type="PROSITE" id="PS50011"/>
    </source>
</evidence>
<dbReference type="SUPFAM" id="SSF49562">
    <property type="entry name" value="C2 domain (Calcium/lipid-binding domain, CaLB)"/>
    <property type="match status" value="1"/>
</dbReference>
<evidence type="ECO:0000256" key="5">
    <source>
        <dbReference type="ARBA" id="ARBA00022679"/>
    </source>
</evidence>
<evidence type="ECO:0000256" key="12">
    <source>
        <dbReference type="ARBA" id="ARBA00022840"/>
    </source>
</evidence>
<dbReference type="PROSITE" id="PS50081">
    <property type="entry name" value="ZF_DAG_PE_2"/>
    <property type="match status" value="2"/>
</dbReference>
<dbReference type="Pfam" id="PF00130">
    <property type="entry name" value="C1_1"/>
    <property type="match status" value="2"/>
</dbReference>
<dbReference type="InterPro" id="IPR008271">
    <property type="entry name" value="Ser/Thr_kinase_AS"/>
</dbReference>
<evidence type="ECO:0000259" key="21">
    <source>
        <dbReference type="PROSITE" id="PS50081"/>
    </source>
</evidence>
<evidence type="ECO:0000256" key="2">
    <source>
        <dbReference type="ARBA" id="ARBA00012429"/>
    </source>
</evidence>
<keyword evidence="8 15" id="KW-0547">Nucleotide-binding</keyword>
<dbReference type="SMART" id="SM00220">
    <property type="entry name" value="S_TKc"/>
    <property type="match status" value="1"/>
</dbReference>
<dbReference type="SMART" id="SM00109">
    <property type="entry name" value="C1"/>
    <property type="match status" value="2"/>
</dbReference>
<proteinExistence type="evidence at transcript level"/>
<feature type="domain" description="Phorbol-ester/DAG-type" evidence="21">
    <location>
        <begin position="265"/>
        <end position="315"/>
    </location>
</feature>
<evidence type="ECO:0000256" key="11">
    <source>
        <dbReference type="ARBA" id="ARBA00022833"/>
    </source>
</evidence>
<evidence type="ECO:0000256" key="13">
    <source>
        <dbReference type="ARBA" id="ARBA00047272"/>
    </source>
</evidence>
<dbReference type="Gene3D" id="1.10.510.10">
    <property type="entry name" value="Transferase(Phosphotransferase) domain 1"/>
    <property type="match status" value="1"/>
</dbReference>
<feature type="active site" description="Proton acceptor" evidence="16">
    <location>
        <position position="521"/>
    </location>
</feature>
<dbReference type="FunFam" id="1.10.510.10:FF:000150">
    <property type="entry name" value="Protein kinase C, theta"/>
    <property type="match status" value="1"/>
</dbReference>
<dbReference type="Gene3D" id="3.30.60.20">
    <property type="match status" value="2"/>
</dbReference>
<dbReference type="PROSITE" id="PS00108">
    <property type="entry name" value="PROTEIN_KINASE_ST"/>
    <property type="match status" value="1"/>
</dbReference>
<evidence type="ECO:0000256" key="7">
    <source>
        <dbReference type="ARBA" id="ARBA00022737"/>
    </source>
</evidence>
<feature type="binding site" evidence="17 18">
    <location>
        <position position="426"/>
    </location>
    <ligand>
        <name>ATP</name>
        <dbReference type="ChEBI" id="CHEBI:30616"/>
    </ligand>
</feature>
<dbReference type="InterPro" id="IPR002219">
    <property type="entry name" value="PKC_DAG/PE"/>
</dbReference>
<reference evidence="23" key="2">
    <citation type="submission" date="1997-04" db="EMBL/GenBank/DDBJ databases">
        <authorList>
            <person name="Mueller W.E.G."/>
        </authorList>
    </citation>
    <scope>NUCLEOTIDE SEQUENCE</scope>
</reference>
<name>O61225_9METZ</name>
<dbReference type="GO" id="GO:0106310">
    <property type="term" value="F:protein serine kinase activity"/>
    <property type="evidence" value="ECO:0007669"/>
    <property type="project" value="RHEA"/>
</dbReference>
<dbReference type="GO" id="GO:0004697">
    <property type="term" value="F:diacylglycerol-dependent serine/threonine kinase activity"/>
    <property type="evidence" value="ECO:0007669"/>
    <property type="project" value="UniProtKB-EC"/>
</dbReference>
<dbReference type="CDD" id="cd20838">
    <property type="entry name" value="C1_nPKC_epsilon-like_rpt2"/>
    <property type="match status" value="1"/>
</dbReference>
<dbReference type="InterPro" id="IPR000961">
    <property type="entry name" value="AGC-kinase_C"/>
</dbReference>
<sequence>MAEAGDDSFLRIKILQATSLRGNASDPHLAVNIKESIRTPGGKDVQVVQKKDTFHPEWGKCFDSHLNDGRRMQVMVTDIVGDGVMESTQLGEVTVLLASIADQCRSQGSGVSKMSLDMQPCGELTLQAKVYHSQKSGQPESAPPVPGGIESAQCMEENPEELHKNITMLRNRRGAIRHAKLHEINGHGYKARFFRQPTFCGFCKEFLWGFGKQGYQCSYCDQVVHKKCHAKVLGKCPGSKETKDKNVIKKSSQLDLKARFNIDMPHRFKTHNYLHPTFCDHCGTLLYGLFRQGLQCEVCKANCHKRCQGSMPNLCGINEKMMAEMLADVSKEVEAKRSSPATKKKGMGRQASTPVSPLSQAPKFGQANRFEPMAMSLDESMARAAIASSKRYTLSDFHLLKVLGKGSFGKVMLAQVKKSKQYLAIKVLKKDVVLEDDDVECTMIEKRVLSSTSIHPFLVHLHSAFQTEGHLYFVMEYVNGGDLMFHIQQQGRFSEDRTRFYVSEIICGLQHLHSRGIIYRDLKLDNVMLSSRGHIKIADFGMCKENICGENTTSTFCGTPDYIAPEIIQGEQYNHSVDWWALGVLTYEMLLGQSPFSGDDEESLFQSIMNDQVVYPVWLTREAAAFISKLLVREPDKRLGSDPKQSNPRGEAFFKTIDWAKLERAEIAAPFVPNVKSAGDACNFDVDFTMEPAVITPTDEKLLKSMDQEPFNGFSYVNDYFPDQ</sequence>
<dbReference type="InterPro" id="IPR020454">
    <property type="entry name" value="DAG/PE-bd"/>
</dbReference>
<dbReference type="Gene3D" id="2.60.40.150">
    <property type="entry name" value="C2 domain"/>
    <property type="match status" value="1"/>
</dbReference>
<evidence type="ECO:0000259" key="22">
    <source>
        <dbReference type="PROSITE" id="PS51285"/>
    </source>
</evidence>
<dbReference type="PROSITE" id="PS00479">
    <property type="entry name" value="ZF_DAG_PE_1"/>
    <property type="match status" value="1"/>
</dbReference>
<feature type="region of interest" description="Disordered" evidence="19">
    <location>
        <begin position="334"/>
        <end position="358"/>
    </location>
</feature>
<dbReference type="InterPro" id="IPR014376">
    <property type="entry name" value="Prot_kin_PKC_delta"/>
</dbReference>
<dbReference type="CDD" id="cd20834">
    <property type="entry name" value="C1_nPKC_theta-like_rpt1"/>
    <property type="match status" value="1"/>
</dbReference>
<dbReference type="InterPro" id="IPR000719">
    <property type="entry name" value="Prot_kinase_dom"/>
</dbReference>
<dbReference type="EMBL" id="Y13103">
    <property type="protein sequence ID" value="CAA73557.1"/>
    <property type="molecule type" value="mRNA"/>
</dbReference>
<evidence type="ECO:0000256" key="4">
    <source>
        <dbReference type="ARBA" id="ARBA00022553"/>
    </source>
</evidence>
<protein>
    <recommendedName>
        <fullName evidence="2 15">Protein kinase C</fullName>
        <ecNumber evidence="2 15">2.7.11.13</ecNumber>
    </recommendedName>
</protein>
<accession>O61225</accession>
<evidence type="ECO:0000256" key="6">
    <source>
        <dbReference type="ARBA" id="ARBA00022723"/>
    </source>
</evidence>
<evidence type="ECO:0000256" key="18">
    <source>
        <dbReference type="PROSITE-ProRule" id="PRU10141"/>
    </source>
</evidence>
<dbReference type="InterPro" id="IPR035892">
    <property type="entry name" value="C2_domain_sf"/>
</dbReference>
<evidence type="ECO:0000256" key="17">
    <source>
        <dbReference type="PIRSR" id="PIRSR000551-51"/>
    </source>
</evidence>
<keyword evidence="10 15" id="KW-0418">Kinase</keyword>
<dbReference type="CDD" id="cd00030">
    <property type="entry name" value="C2"/>
    <property type="match status" value="1"/>
</dbReference>
<dbReference type="PIRSF" id="PIRSF000551">
    <property type="entry name" value="PKC_delta"/>
    <property type="match status" value="1"/>
</dbReference>
<dbReference type="FunFam" id="3.30.200.20:FF:000080">
    <property type="entry name" value="Protein kinase C"/>
    <property type="match status" value="1"/>
</dbReference>
<evidence type="ECO:0000256" key="14">
    <source>
        <dbReference type="ARBA" id="ARBA00047470"/>
    </source>
</evidence>
<dbReference type="InterPro" id="IPR046349">
    <property type="entry name" value="C1-like_sf"/>
</dbReference>
<feature type="domain" description="AGC-kinase C-terminal" evidence="22">
    <location>
        <begin position="655"/>
        <end position="724"/>
    </location>
</feature>
<dbReference type="EC" id="2.7.11.13" evidence="2 15"/>
<dbReference type="InterPro" id="IPR017441">
    <property type="entry name" value="Protein_kinase_ATP_BS"/>
</dbReference>
<dbReference type="SUPFAM" id="SSF57889">
    <property type="entry name" value="Cysteine-rich domain"/>
    <property type="match status" value="2"/>
</dbReference>
<dbReference type="PROSITE" id="PS00107">
    <property type="entry name" value="PROTEIN_KINASE_ATP"/>
    <property type="match status" value="1"/>
</dbReference>
<comment type="similarity">
    <text evidence="1 15">Belongs to the protein kinase superfamily. AGC Ser/Thr protein kinase family. PKC subfamily.</text>
</comment>
<dbReference type="GO" id="GO:0005524">
    <property type="term" value="F:ATP binding"/>
    <property type="evidence" value="ECO:0007669"/>
    <property type="project" value="UniProtKB-UniRule"/>
</dbReference>
<reference evidence="23" key="1">
    <citation type="journal article" date="1996" name="J. Mol. Evol.">
        <title>Molecular evolution of the metazoan protein kinase C multigene family.</title>
        <authorList>
            <person name="Kruse M."/>
            <person name="Gamulin V."/>
            <person name="Cetkovic H."/>
            <person name="Pancer Z."/>
            <person name="Mueller I.M."/>
            <person name="Mueller W.E.G."/>
        </authorList>
    </citation>
    <scope>NUCLEOTIDE SEQUENCE</scope>
</reference>
<keyword evidence="5 15" id="KW-0808">Transferase</keyword>
<dbReference type="AlphaFoldDB" id="O61225"/>
<dbReference type="CDD" id="cd05592">
    <property type="entry name" value="STKc_nPKC_theta_like"/>
    <property type="match status" value="1"/>
</dbReference>
<dbReference type="PROSITE" id="PS51285">
    <property type="entry name" value="AGC_KINASE_CTER"/>
    <property type="match status" value="1"/>
</dbReference>
<dbReference type="Pfam" id="PF00069">
    <property type="entry name" value="Pkinase"/>
    <property type="match status" value="1"/>
</dbReference>
<evidence type="ECO:0000256" key="19">
    <source>
        <dbReference type="SAM" id="MobiDB-lite"/>
    </source>
</evidence>
<dbReference type="FunFam" id="3.30.60.20:FF:000008">
    <property type="entry name" value="Protein kinase C theta"/>
    <property type="match status" value="1"/>
</dbReference>
<feature type="domain" description="Phorbol-ester/DAG-type" evidence="21">
    <location>
        <begin position="186"/>
        <end position="236"/>
    </location>
</feature>
<dbReference type="PROSITE" id="PS50011">
    <property type="entry name" value="PROTEIN_KINASE_DOM"/>
    <property type="match status" value="1"/>
</dbReference>